<keyword evidence="1" id="KW-1133">Transmembrane helix</keyword>
<comment type="caution">
    <text evidence="2">The sequence shown here is derived from an EMBL/GenBank/DDBJ whole genome shotgun (WGS) entry which is preliminary data.</text>
</comment>
<accession>A0AAV3SX14</accession>
<feature type="transmembrane region" description="Helical" evidence="1">
    <location>
        <begin position="52"/>
        <end position="74"/>
    </location>
</feature>
<dbReference type="AlphaFoldDB" id="A0AAV3SX14"/>
<reference evidence="2" key="1">
    <citation type="journal article" date="2014" name="Int. J. Syst. Evol. Microbiol.">
        <title>Complete genome sequence of Corynebacterium casei LMG S-19264T (=DSM 44701T), isolated from a smear-ripened cheese.</title>
        <authorList>
            <consortium name="US DOE Joint Genome Institute (JGI-PGF)"/>
            <person name="Walter F."/>
            <person name="Albersmeier A."/>
            <person name="Kalinowski J."/>
            <person name="Ruckert C."/>
        </authorList>
    </citation>
    <scope>NUCLEOTIDE SEQUENCE</scope>
    <source>
        <strain evidence="2">JCM 14265</strain>
    </source>
</reference>
<dbReference type="RefSeq" id="WP_343780662.1">
    <property type="nucleotide sequence ID" value="NZ_BAAADQ010000016.1"/>
</dbReference>
<feature type="transmembrane region" description="Helical" evidence="1">
    <location>
        <begin position="86"/>
        <end position="108"/>
    </location>
</feature>
<keyword evidence="1" id="KW-0812">Transmembrane</keyword>
<proteinExistence type="predicted"/>
<reference evidence="3 5" key="3">
    <citation type="submission" date="2024-06" db="EMBL/GenBank/DDBJ databases">
        <title>Halorubrum miltondacostae sp. nov., a potential PHA producer isolated from an inland solar saltern in Rio Maior, Portugal.</title>
        <authorList>
            <person name="Albuquerque L."/>
            <person name="Viver T."/>
            <person name="Barroso C."/>
            <person name="Claudino R."/>
            <person name="Galvan M."/>
            <person name="Simoes G."/>
            <person name="Lobo Da Cunha A."/>
            <person name="Egas C."/>
        </authorList>
    </citation>
    <scope>NUCLEOTIDE SEQUENCE [LARGE SCALE GENOMIC DNA]</scope>
    <source>
        <strain evidence="3 5">DSM 18646</strain>
    </source>
</reference>
<organism evidence="2 4">
    <name type="scientific">Halorubrum ejinorense</name>
    <dbReference type="NCBI Taxonomy" id="425309"/>
    <lineage>
        <taxon>Archaea</taxon>
        <taxon>Methanobacteriati</taxon>
        <taxon>Methanobacteriota</taxon>
        <taxon>Stenosarchaea group</taxon>
        <taxon>Halobacteria</taxon>
        <taxon>Halobacteriales</taxon>
        <taxon>Haloferacaceae</taxon>
        <taxon>Halorubrum</taxon>
    </lineage>
</organism>
<gene>
    <name evidence="3" type="ORF">ABNG02_10565</name>
    <name evidence="2" type="ORF">GCM10008994_31600</name>
</gene>
<evidence type="ECO:0000313" key="5">
    <source>
        <dbReference type="Proteomes" id="UP001567571"/>
    </source>
</evidence>
<sequence>MDDSLSPESALSAPQRWSLLAGVYAFACAALTALSLSTVLDLFAEVIGLPTAFATPILAAPALLAGAFVWWALVERRGTVTYLRGAAFGLVTALATGLVWTVRFVSVWSTEMLAAEPVRVLIGFVFAAVAVAGVVVGIPITYVRRRNREPADGPATAKSL</sequence>
<dbReference type="Proteomes" id="UP001567571">
    <property type="component" value="Unassembled WGS sequence"/>
</dbReference>
<keyword evidence="5" id="KW-1185">Reference proteome</keyword>
<keyword evidence="1" id="KW-0472">Membrane</keyword>
<name>A0AAV3SX14_9EURY</name>
<dbReference type="EMBL" id="BAAADQ010000016">
    <property type="protein sequence ID" value="GAA0554249.1"/>
    <property type="molecule type" value="Genomic_DNA"/>
</dbReference>
<dbReference type="EMBL" id="JBEDNW010000005">
    <property type="protein sequence ID" value="MEZ3167763.1"/>
    <property type="molecule type" value="Genomic_DNA"/>
</dbReference>
<evidence type="ECO:0000313" key="4">
    <source>
        <dbReference type="Proteomes" id="UP001501425"/>
    </source>
</evidence>
<dbReference type="Proteomes" id="UP001501425">
    <property type="component" value="Unassembled WGS sequence"/>
</dbReference>
<evidence type="ECO:0000256" key="1">
    <source>
        <dbReference type="SAM" id="Phobius"/>
    </source>
</evidence>
<evidence type="ECO:0000313" key="2">
    <source>
        <dbReference type="EMBL" id="GAA0554249.1"/>
    </source>
</evidence>
<evidence type="ECO:0000313" key="3">
    <source>
        <dbReference type="EMBL" id="MEZ3167763.1"/>
    </source>
</evidence>
<feature type="transmembrane region" description="Helical" evidence="1">
    <location>
        <begin position="120"/>
        <end position="143"/>
    </location>
</feature>
<protein>
    <submittedName>
        <fullName evidence="2">Uncharacterized protein</fullName>
    </submittedName>
</protein>
<feature type="transmembrane region" description="Helical" evidence="1">
    <location>
        <begin position="21"/>
        <end position="40"/>
    </location>
</feature>
<reference evidence="2" key="2">
    <citation type="submission" date="2023-12" db="EMBL/GenBank/DDBJ databases">
        <authorList>
            <person name="Sun Q."/>
            <person name="Inoue M."/>
        </authorList>
    </citation>
    <scope>NUCLEOTIDE SEQUENCE</scope>
    <source>
        <strain evidence="2">JCM 14265</strain>
    </source>
</reference>